<name>A0A5K4EHZ1_SCHMA</name>
<feature type="compositionally biased region" description="Basic and acidic residues" evidence="1">
    <location>
        <begin position="520"/>
        <end position="537"/>
    </location>
</feature>
<evidence type="ECO:0000313" key="2">
    <source>
        <dbReference type="Proteomes" id="UP000008854"/>
    </source>
</evidence>
<feature type="region of interest" description="Disordered" evidence="1">
    <location>
        <begin position="488"/>
        <end position="507"/>
    </location>
</feature>
<accession>A0A5K4EHZ1</accession>
<feature type="region of interest" description="Disordered" evidence="1">
    <location>
        <begin position="572"/>
        <end position="595"/>
    </location>
</feature>
<dbReference type="InParanoid" id="A0A5K4EHZ1"/>
<organism evidence="2 3">
    <name type="scientific">Schistosoma mansoni</name>
    <name type="common">Blood fluke</name>
    <dbReference type="NCBI Taxonomy" id="6183"/>
    <lineage>
        <taxon>Eukaryota</taxon>
        <taxon>Metazoa</taxon>
        <taxon>Spiralia</taxon>
        <taxon>Lophotrochozoa</taxon>
        <taxon>Platyhelminthes</taxon>
        <taxon>Trematoda</taxon>
        <taxon>Digenea</taxon>
        <taxon>Strigeidida</taxon>
        <taxon>Schistosomatoidea</taxon>
        <taxon>Schistosomatidae</taxon>
        <taxon>Schistosoma</taxon>
    </lineage>
</organism>
<reference evidence="3" key="2">
    <citation type="submission" date="2019-11" db="UniProtKB">
        <authorList>
            <consortium name="WormBaseParasite"/>
        </authorList>
    </citation>
    <scope>IDENTIFICATION</scope>
    <source>
        <strain evidence="3">Puerto Rican</strain>
    </source>
</reference>
<dbReference type="STRING" id="6183.A0A5K4EHZ1"/>
<keyword evidence="2" id="KW-1185">Reference proteome</keyword>
<feature type="compositionally biased region" description="Basic residues" evidence="1">
    <location>
        <begin position="494"/>
        <end position="503"/>
    </location>
</feature>
<feature type="compositionally biased region" description="Basic and acidic residues" evidence="1">
    <location>
        <begin position="312"/>
        <end position="341"/>
    </location>
</feature>
<feature type="compositionally biased region" description="Basic and acidic residues" evidence="1">
    <location>
        <begin position="435"/>
        <end position="451"/>
    </location>
</feature>
<evidence type="ECO:0000313" key="3">
    <source>
        <dbReference type="WBParaSite" id="Smp_090930.1"/>
    </source>
</evidence>
<feature type="region of interest" description="Disordered" evidence="1">
    <location>
        <begin position="294"/>
        <end position="354"/>
    </location>
</feature>
<reference evidence="2" key="1">
    <citation type="journal article" date="2012" name="PLoS Negl. Trop. Dis.">
        <title>A systematically improved high quality genome and transcriptome of the human blood fluke Schistosoma mansoni.</title>
        <authorList>
            <person name="Protasio A.V."/>
            <person name="Tsai I.J."/>
            <person name="Babbage A."/>
            <person name="Nichol S."/>
            <person name="Hunt M."/>
            <person name="Aslett M.A."/>
            <person name="De Silva N."/>
            <person name="Velarde G.S."/>
            <person name="Anderson T.J."/>
            <person name="Clark R.C."/>
            <person name="Davidson C."/>
            <person name="Dillon G.P."/>
            <person name="Holroyd N.E."/>
            <person name="LoVerde P.T."/>
            <person name="Lloyd C."/>
            <person name="McQuillan J."/>
            <person name="Oliveira G."/>
            <person name="Otto T.D."/>
            <person name="Parker-Manuel S.J."/>
            <person name="Quail M.A."/>
            <person name="Wilson R.A."/>
            <person name="Zerlotini A."/>
            <person name="Dunne D.W."/>
            <person name="Berriman M."/>
        </authorList>
    </citation>
    <scope>NUCLEOTIDE SEQUENCE [LARGE SCALE GENOMIC DNA]</scope>
    <source>
        <strain evidence="2">Puerto Rican</strain>
    </source>
</reference>
<feature type="compositionally biased region" description="Polar residues" evidence="1">
    <location>
        <begin position="572"/>
        <end position="581"/>
    </location>
</feature>
<evidence type="ECO:0000256" key="1">
    <source>
        <dbReference type="SAM" id="MobiDB-lite"/>
    </source>
</evidence>
<dbReference type="ExpressionAtlas" id="A0A5K4EHZ1">
    <property type="expression patterns" value="baseline"/>
</dbReference>
<dbReference type="WBParaSite" id="Smp_090930.1">
    <property type="protein sequence ID" value="Smp_090930.1"/>
    <property type="gene ID" value="Smp_090930"/>
</dbReference>
<sequence length="672" mass="75492">MDRALSDLRDSFANGDLDTQHNLIVKIENWSRVRIDAENAQKINDCLYNVLPIYYSHSFHECPLCRSDNYMTWTSLLASFLDSKVLLQKHNSHNNSDLFNSKDLCMVEFTLSGETIYLVDVLLQMNTTALVPEFGEFVAKRIFSLDKSTYKRHEIAIRILMLHKWLDLNFSHVLKPTYEQLGRYLDPNSVLDWMGLRIRTNIKKKHWRGCTVADKIRILLKSFDLSTLAALLGQSTTSDGGEQCKKQNIYHHRGTKEHIREKKMGRKLYSSALQIGGDARIDIVKELNKEGNQSSLYSLEEPKNPSSPNPQQDRDITPEAKPRLADRNDRKRKMSDREAKVQTDYGFSTSSKRTKLNGECSDIDNTNVLEVANDIDTNQNIQDDVSADTSLHGKPVITMEWSQNVGSPSKRKTPKKNRTSTVSVKNVIVSPTASAEKRRVSRSDTNTRSETDMLKAASDIDTNQNIQDDVSADTSLHGKPVITMEWNQDVGSPSKRKTPKKNRTSTVSVKNVIVSPTASAEKRRVSRSDTNTRSETDVFKAASDIDTNQNIQDDVSADTSLHGKPVITMEWNQDVGSPSKQKTPKKDKTSTIPDELSADRSATVNNVATLLDTSASLSSVELRNNICTSGKLSINSGLNKPVTRKSKTTDAADCKSDTVRSRYSLRTRNSLR</sequence>
<dbReference type="Proteomes" id="UP000008854">
    <property type="component" value="Unassembled WGS sequence"/>
</dbReference>
<feature type="region of interest" description="Disordered" evidence="1">
    <location>
        <begin position="513"/>
        <end position="537"/>
    </location>
</feature>
<feature type="region of interest" description="Disordered" evidence="1">
    <location>
        <begin position="430"/>
        <end position="451"/>
    </location>
</feature>
<dbReference type="AlphaFoldDB" id="A0A5K4EHZ1"/>
<proteinExistence type="predicted"/>
<protein>
    <submittedName>
        <fullName evidence="3">ULP_PROTEASE domain-containing protein</fullName>
    </submittedName>
</protein>